<sequence>MEEQQLPIDITFSKLADWLVDRKRIAADWRKRLLPIRAKISATLPSLPKDLHPSFPTVSAEDIGYLEAKHILDVLTAARPEARTLFGRLSGIAGDWDTIVRAYEKDHLFLGESAQVMIQTVNYEIPYFKKQITKFQQQLADVERKESEYKRSAAAAAIKYQHACQELGIKGTNVKAELIATTNNLPCLFTEVEEVLCNKLMSQTVNCYQDFVSYAYKESDKCDAVVPSLRKLQDEHSSPVNGENMCGGVDESCLPASTMVPDMTTTSENVKFTNENSANIDWDIGVVADSEQPLQVEENVERPAGVGAEPVTASKDDSYSGSLQGGIDWDTRVVGDSDVVASGIQWDIDNNEQFDTGPSEIQWDISIEDTTDLAGVSPSIALEGDVGELEQKPAIISSKFLESEFRNSLLDDLLEIKAFLALRVEEIKREETSSLQNQVQVISPQHLQQYGYDSFEVMSAEVLRAIGLLTDKKTRDIIMVATSQRFLKRLEESLLQKQQQESKLLENLKELGQKQLELRNMLSATWPKQEAALRRIRGIKDLCEKTISTLYEGRHINIIGEINSVLGQN</sequence>
<dbReference type="PANTHER" id="PTHR14894:SF0">
    <property type="entry name" value="CDK5 REGULATORY SUBUNIT-ASSOCIATED PROTEIN 3"/>
    <property type="match status" value="1"/>
</dbReference>
<organism evidence="4 5">
    <name type="scientific">Adiantum capillus-veneris</name>
    <name type="common">Maidenhair fern</name>
    <dbReference type="NCBI Taxonomy" id="13818"/>
    <lineage>
        <taxon>Eukaryota</taxon>
        <taxon>Viridiplantae</taxon>
        <taxon>Streptophyta</taxon>
        <taxon>Embryophyta</taxon>
        <taxon>Tracheophyta</taxon>
        <taxon>Polypodiopsida</taxon>
        <taxon>Polypodiidae</taxon>
        <taxon>Polypodiales</taxon>
        <taxon>Pteridineae</taxon>
        <taxon>Pteridaceae</taxon>
        <taxon>Vittarioideae</taxon>
        <taxon>Adiantum</taxon>
    </lineage>
</organism>
<proteinExistence type="inferred from homology"/>
<dbReference type="GO" id="GO:0012505">
    <property type="term" value="C:endomembrane system"/>
    <property type="evidence" value="ECO:0007669"/>
    <property type="project" value="TreeGrafter"/>
</dbReference>
<dbReference type="EMBL" id="JABFUD020000016">
    <property type="protein sequence ID" value="KAI5068217.1"/>
    <property type="molecule type" value="Genomic_DNA"/>
</dbReference>
<evidence type="ECO:0000313" key="5">
    <source>
        <dbReference type="Proteomes" id="UP000886520"/>
    </source>
</evidence>
<evidence type="ECO:0000256" key="1">
    <source>
        <dbReference type="ARBA" id="ARBA00007478"/>
    </source>
</evidence>
<evidence type="ECO:0000256" key="3">
    <source>
        <dbReference type="SAM" id="MobiDB-lite"/>
    </source>
</evidence>
<name>A0A9D4UID1_ADICA</name>
<evidence type="ECO:0008006" key="6">
    <source>
        <dbReference type="Google" id="ProtNLM"/>
    </source>
</evidence>
<dbReference type="AlphaFoldDB" id="A0A9D4UID1"/>
<feature type="coiled-coil region" evidence="2">
    <location>
        <begin position="487"/>
        <end position="515"/>
    </location>
</feature>
<dbReference type="InterPro" id="IPR008491">
    <property type="entry name" value="CDK5RAP3"/>
</dbReference>
<comment type="similarity">
    <text evidence="1">Belongs to the CDK5RAP3 family.</text>
</comment>
<dbReference type="Pfam" id="PF05600">
    <property type="entry name" value="CDK5RAP3"/>
    <property type="match status" value="2"/>
</dbReference>
<feature type="region of interest" description="Disordered" evidence="3">
    <location>
        <begin position="301"/>
        <end position="320"/>
    </location>
</feature>
<gene>
    <name evidence="4" type="ORF">GOP47_0016562</name>
</gene>
<evidence type="ECO:0000313" key="4">
    <source>
        <dbReference type="EMBL" id="KAI5068217.1"/>
    </source>
</evidence>
<dbReference type="OrthoDB" id="340432at2759"/>
<keyword evidence="5" id="KW-1185">Reference proteome</keyword>
<dbReference type="GO" id="GO:0007346">
    <property type="term" value="P:regulation of mitotic cell cycle"/>
    <property type="evidence" value="ECO:0007669"/>
    <property type="project" value="TreeGrafter"/>
</dbReference>
<evidence type="ECO:0000256" key="2">
    <source>
        <dbReference type="SAM" id="Coils"/>
    </source>
</evidence>
<dbReference type="PANTHER" id="PTHR14894">
    <property type="entry name" value="CDK5 REGULATORY SUBUNIT-ASSOCIATED PROTEIN 3"/>
    <property type="match status" value="1"/>
</dbReference>
<accession>A0A9D4UID1</accession>
<protein>
    <recommendedName>
        <fullName evidence="6">CDK5RAP3-like protein</fullName>
    </recommendedName>
</protein>
<keyword evidence="2" id="KW-0175">Coiled coil</keyword>
<reference evidence="4" key="1">
    <citation type="submission" date="2021-01" db="EMBL/GenBank/DDBJ databases">
        <title>Adiantum capillus-veneris genome.</title>
        <authorList>
            <person name="Fang Y."/>
            <person name="Liao Q."/>
        </authorList>
    </citation>
    <scope>NUCLEOTIDE SEQUENCE</scope>
    <source>
        <strain evidence="4">H3</strain>
        <tissue evidence="4">Leaf</tissue>
    </source>
</reference>
<dbReference type="Proteomes" id="UP000886520">
    <property type="component" value="Chromosome 16"/>
</dbReference>
<comment type="caution">
    <text evidence="4">The sequence shown here is derived from an EMBL/GenBank/DDBJ whole genome shotgun (WGS) entry which is preliminary data.</text>
</comment>